<comment type="subcellular location">
    <subcellularLocation>
        <location evidence="1">Nucleus</location>
    </subcellularLocation>
</comment>
<evidence type="ECO:0000256" key="1">
    <source>
        <dbReference type="ARBA" id="ARBA00004123"/>
    </source>
</evidence>
<keyword evidence="8" id="KW-1185">Reference proteome</keyword>
<dbReference type="Pfam" id="PF00172">
    <property type="entry name" value="Zn_clus"/>
    <property type="match status" value="1"/>
</dbReference>
<dbReference type="SUPFAM" id="SSF57701">
    <property type="entry name" value="Zn2/Cys6 DNA-binding domain"/>
    <property type="match status" value="1"/>
</dbReference>
<dbReference type="InterPro" id="IPR007219">
    <property type="entry name" value="XnlR_reg_dom"/>
</dbReference>
<accession>A0A0D7BNU0</accession>
<dbReference type="AlphaFoldDB" id="A0A0D7BNU0"/>
<dbReference type="InterPro" id="IPR050613">
    <property type="entry name" value="Sec_Metabolite_Reg"/>
</dbReference>
<proteinExistence type="predicted"/>
<evidence type="ECO:0000256" key="2">
    <source>
        <dbReference type="ARBA" id="ARBA00022723"/>
    </source>
</evidence>
<dbReference type="PROSITE" id="PS50048">
    <property type="entry name" value="ZN2_CY6_FUNGAL_2"/>
    <property type="match status" value="1"/>
</dbReference>
<dbReference type="PANTHER" id="PTHR31001">
    <property type="entry name" value="UNCHARACTERIZED TRANSCRIPTIONAL REGULATORY PROTEIN"/>
    <property type="match status" value="1"/>
</dbReference>
<dbReference type="EMBL" id="KN880457">
    <property type="protein sequence ID" value="KIY71236.1"/>
    <property type="molecule type" value="Genomic_DNA"/>
</dbReference>
<dbReference type="GO" id="GO:0005634">
    <property type="term" value="C:nucleus"/>
    <property type="evidence" value="ECO:0007669"/>
    <property type="project" value="UniProtKB-SubCell"/>
</dbReference>
<feature type="region of interest" description="Disordered" evidence="4">
    <location>
        <begin position="681"/>
        <end position="715"/>
    </location>
</feature>
<reference evidence="7 8" key="1">
    <citation type="journal article" date="2015" name="Fungal Genet. Biol.">
        <title>Evolution of novel wood decay mechanisms in Agaricales revealed by the genome sequences of Fistulina hepatica and Cylindrobasidium torrendii.</title>
        <authorList>
            <person name="Floudas D."/>
            <person name="Held B.W."/>
            <person name="Riley R."/>
            <person name="Nagy L.G."/>
            <person name="Koehler G."/>
            <person name="Ransdell A.S."/>
            <person name="Younus H."/>
            <person name="Chow J."/>
            <person name="Chiniquy J."/>
            <person name="Lipzen A."/>
            <person name="Tritt A."/>
            <person name="Sun H."/>
            <person name="Haridas S."/>
            <person name="LaButti K."/>
            <person name="Ohm R.A."/>
            <person name="Kues U."/>
            <person name="Blanchette R.A."/>
            <person name="Grigoriev I.V."/>
            <person name="Minto R.E."/>
            <person name="Hibbett D.S."/>
        </authorList>
    </citation>
    <scope>NUCLEOTIDE SEQUENCE [LARGE SCALE GENOMIC DNA]</scope>
    <source>
        <strain evidence="7 8">FP15055 ss-10</strain>
    </source>
</reference>
<organism evidence="7 8">
    <name type="scientific">Cylindrobasidium torrendii FP15055 ss-10</name>
    <dbReference type="NCBI Taxonomy" id="1314674"/>
    <lineage>
        <taxon>Eukaryota</taxon>
        <taxon>Fungi</taxon>
        <taxon>Dikarya</taxon>
        <taxon>Basidiomycota</taxon>
        <taxon>Agaricomycotina</taxon>
        <taxon>Agaricomycetes</taxon>
        <taxon>Agaricomycetidae</taxon>
        <taxon>Agaricales</taxon>
        <taxon>Marasmiineae</taxon>
        <taxon>Physalacriaceae</taxon>
        <taxon>Cylindrobasidium</taxon>
    </lineage>
</organism>
<protein>
    <recommendedName>
        <fullName evidence="9">Zn(2)-C6 fungal-type domain-containing protein</fullName>
    </recommendedName>
</protein>
<evidence type="ECO:0000256" key="4">
    <source>
        <dbReference type="SAM" id="MobiDB-lite"/>
    </source>
</evidence>
<evidence type="ECO:0000313" key="7">
    <source>
        <dbReference type="EMBL" id="KIY71236.1"/>
    </source>
</evidence>
<evidence type="ECO:0000256" key="3">
    <source>
        <dbReference type="ARBA" id="ARBA00023242"/>
    </source>
</evidence>
<dbReference type="Gene3D" id="4.10.240.10">
    <property type="entry name" value="Zn(2)-C6 fungal-type DNA-binding domain"/>
    <property type="match status" value="1"/>
</dbReference>
<feature type="domain" description="Zn(2)-C6 fungal-type" evidence="5">
    <location>
        <begin position="31"/>
        <end position="60"/>
    </location>
</feature>
<feature type="domain" description="4Fe-4S ferredoxin-type" evidence="6">
    <location>
        <begin position="38"/>
        <end position="70"/>
    </location>
</feature>
<dbReference type="SMART" id="SM00066">
    <property type="entry name" value="GAL4"/>
    <property type="match status" value="1"/>
</dbReference>
<sequence length="862" mass="95585">MPVHTSDQKRSSRKQYTDEQLENKRARGEIACAECKRLKLKCDKSIPCNSCVKRGCPSVCPNGTLSSKQGTRFVLADTTELHKKIAEMGQRIQELEDALGVLQSVVSTEAHPLLREELLGIKFGPDVGVVAKEKPPLEHSFDVIDAFGTFTIGDMPGDGKYFGRSAGSEALFLAGADLATYQWHEDIHHPLPTEVARLSSSFPFHLNGTVDVDAAFDLLLNELPEQPRAWSLCEAYLEHATWAFRPIRREEMITEIVKPVYGHAKDRADGLTRDARQAVSPHKLAVAYMLFSIGALVDLTIEPLSHESEKYFRLCQAALSLRPIFDSPEISTVQALVLMASYHAMGGMHYSVDTAWSIMSLGTKLAQSLGLHRDSARWNMDAKTVERRRGLFYEIFSSDLFYSIGLGRQPSIRLSYCDTELPNDDEATLDDEGNIKTGFYRWKYEFCRDVFSQILEATLTAEPPSYQTVLDMDRKVREKALPPHLNLSTYSKDRLASITPLMYMQGCLLNQHRTVVSMYLHRSFFAQAMLDHAANPLRSPYAPSFLAAYRCASSIIKLSADYLEHLPQLAFRLWSVWTHLLSASIIVGTIVARSPGLNMAPNALIELDIACDLFEKGAPLSRRARSGYGILISLKAKAHQAYAQFQSGQSPSSDSNDVGSDEIALFGGQTKILFSKVMARRNGAGRQTSEPRPGGSDAFTGTLGDASPTVSGPLDMHPSLVEYLSQLPQDEHPQYPAWPGANTFASSSSTNHAQFFGMDFGGSKTNSAQYFEPSTYLHYGGSSTNLNHDQADIGSAPLSFYNTATELPTQRRADYNQQDHMMMDFGTLVAGGANIDESWTTFMQRTGVLEDVDWDAQRNGRP</sequence>
<dbReference type="GO" id="GO:0006351">
    <property type="term" value="P:DNA-templated transcription"/>
    <property type="evidence" value="ECO:0007669"/>
    <property type="project" value="InterPro"/>
</dbReference>
<evidence type="ECO:0008006" key="9">
    <source>
        <dbReference type="Google" id="ProtNLM"/>
    </source>
</evidence>
<dbReference type="OrthoDB" id="424974at2759"/>
<dbReference type="Proteomes" id="UP000054007">
    <property type="component" value="Unassembled WGS sequence"/>
</dbReference>
<dbReference type="SMART" id="SM00906">
    <property type="entry name" value="Fungal_trans"/>
    <property type="match status" value="1"/>
</dbReference>
<evidence type="ECO:0000259" key="6">
    <source>
        <dbReference type="PROSITE" id="PS51379"/>
    </source>
</evidence>
<keyword evidence="2" id="KW-0479">Metal-binding</keyword>
<dbReference type="InterPro" id="IPR001138">
    <property type="entry name" value="Zn2Cys6_DnaBD"/>
</dbReference>
<gene>
    <name evidence="7" type="ORF">CYLTODRAFT_140102</name>
</gene>
<dbReference type="InterPro" id="IPR017896">
    <property type="entry name" value="4Fe4S_Fe-S-bd"/>
</dbReference>
<dbReference type="PANTHER" id="PTHR31001:SF56">
    <property type="entry name" value="ZN(2)-C6 FUNGAL-TYPE DOMAIN-CONTAINING PROTEIN"/>
    <property type="match status" value="1"/>
</dbReference>
<dbReference type="PROSITE" id="PS00463">
    <property type="entry name" value="ZN2_CY6_FUNGAL_1"/>
    <property type="match status" value="1"/>
</dbReference>
<dbReference type="GO" id="GO:0000981">
    <property type="term" value="F:DNA-binding transcription factor activity, RNA polymerase II-specific"/>
    <property type="evidence" value="ECO:0007669"/>
    <property type="project" value="InterPro"/>
</dbReference>
<dbReference type="GO" id="GO:0003677">
    <property type="term" value="F:DNA binding"/>
    <property type="evidence" value="ECO:0007669"/>
    <property type="project" value="InterPro"/>
</dbReference>
<keyword evidence="3" id="KW-0539">Nucleus</keyword>
<evidence type="ECO:0000313" key="8">
    <source>
        <dbReference type="Proteomes" id="UP000054007"/>
    </source>
</evidence>
<dbReference type="InterPro" id="IPR036864">
    <property type="entry name" value="Zn2-C6_fun-type_DNA-bd_sf"/>
</dbReference>
<name>A0A0D7BNU0_9AGAR</name>
<dbReference type="GO" id="GO:0008270">
    <property type="term" value="F:zinc ion binding"/>
    <property type="evidence" value="ECO:0007669"/>
    <property type="project" value="InterPro"/>
</dbReference>
<dbReference type="Pfam" id="PF04082">
    <property type="entry name" value="Fungal_trans"/>
    <property type="match status" value="1"/>
</dbReference>
<dbReference type="PROSITE" id="PS51379">
    <property type="entry name" value="4FE4S_FER_2"/>
    <property type="match status" value="1"/>
</dbReference>
<evidence type="ECO:0000259" key="5">
    <source>
        <dbReference type="PROSITE" id="PS50048"/>
    </source>
</evidence>
<dbReference type="CDD" id="cd00067">
    <property type="entry name" value="GAL4"/>
    <property type="match status" value="1"/>
</dbReference>
<feature type="region of interest" description="Disordered" evidence="4">
    <location>
        <begin position="1"/>
        <end position="21"/>
    </location>
</feature>
<dbReference type="STRING" id="1314674.A0A0D7BNU0"/>
<dbReference type="CDD" id="cd12148">
    <property type="entry name" value="fungal_TF_MHR"/>
    <property type="match status" value="1"/>
</dbReference>